<dbReference type="AlphaFoldDB" id="A0A9E2KH51"/>
<organism evidence="1 2">
    <name type="scientific">Candidatus Bacteroides intestinipullorum</name>
    <dbReference type="NCBI Taxonomy" id="2838471"/>
    <lineage>
        <taxon>Bacteria</taxon>
        <taxon>Pseudomonadati</taxon>
        <taxon>Bacteroidota</taxon>
        <taxon>Bacteroidia</taxon>
        <taxon>Bacteroidales</taxon>
        <taxon>Bacteroidaceae</taxon>
        <taxon>Bacteroides</taxon>
    </lineage>
</organism>
<reference evidence="1" key="1">
    <citation type="journal article" date="2021" name="PeerJ">
        <title>Extensive microbial diversity within the chicken gut microbiome revealed by metagenomics and culture.</title>
        <authorList>
            <person name="Gilroy R."/>
            <person name="Ravi A."/>
            <person name="Getino M."/>
            <person name="Pursley I."/>
            <person name="Horton D.L."/>
            <person name="Alikhan N.F."/>
            <person name="Baker D."/>
            <person name="Gharbi K."/>
            <person name="Hall N."/>
            <person name="Watson M."/>
            <person name="Adriaenssens E.M."/>
            <person name="Foster-Nyarko E."/>
            <person name="Jarju S."/>
            <person name="Secka A."/>
            <person name="Antonio M."/>
            <person name="Oren A."/>
            <person name="Chaudhuri R.R."/>
            <person name="La Ragione R."/>
            <person name="Hildebrand F."/>
            <person name="Pallen M.J."/>
        </authorList>
    </citation>
    <scope>NUCLEOTIDE SEQUENCE</scope>
    <source>
        <strain evidence="1">B3-3758</strain>
    </source>
</reference>
<gene>
    <name evidence="1" type="ORF">H9791_07035</name>
</gene>
<protein>
    <submittedName>
        <fullName evidence="1">Uncharacterized protein</fullName>
    </submittedName>
</protein>
<dbReference type="Proteomes" id="UP000824236">
    <property type="component" value="Unassembled WGS sequence"/>
</dbReference>
<proteinExistence type="predicted"/>
<evidence type="ECO:0000313" key="1">
    <source>
        <dbReference type="EMBL" id="MBU3814250.1"/>
    </source>
</evidence>
<name>A0A9E2KH51_9BACE</name>
<feature type="non-terminal residue" evidence="1">
    <location>
        <position position="1"/>
    </location>
</feature>
<reference evidence="1" key="2">
    <citation type="submission" date="2021-04" db="EMBL/GenBank/DDBJ databases">
        <authorList>
            <person name="Gilroy R."/>
        </authorList>
    </citation>
    <scope>NUCLEOTIDE SEQUENCE</scope>
    <source>
        <strain evidence="1">B3-3758</strain>
    </source>
</reference>
<dbReference type="EMBL" id="JAHLFO010000100">
    <property type="protein sequence ID" value="MBU3814250.1"/>
    <property type="molecule type" value="Genomic_DNA"/>
</dbReference>
<comment type="caution">
    <text evidence="1">The sequence shown here is derived from an EMBL/GenBank/DDBJ whole genome shotgun (WGS) entry which is preliminary data.</text>
</comment>
<evidence type="ECO:0000313" key="2">
    <source>
        <dbReference type="Proteomes" id="UP000824236"/>
    </source>
</evidence>
<accession>A0A9E2KH51</accession>
<sequence>RNQENKSVHLVVMYVQLVKVEGPYLFPCSLGGPLVPRAHKDNENGTEKNYWGREYRIFLKGIAFHGV</sequence>